<dbReference type="PROSITE" id="PS50894">
    <property type="entry name" value="HPT"/>
    <property type="match status" value="1"/>
</dbReference>
<dbReference type="Pfam" id="PF01627">
    <property type="entry name" value="Hpt"/>
    <property type="match status" value="1"/>
</dbReference>
<dbReference type="PROSITE" id="PS50851">
    <property type="entry name" value="CHEW"/>
    <property type="match status" value="1"/>
</dbReference>
<dbReference type="SUPFAM" id="SSF52172">
    <property type="entry name" value="CheY-like"/>
    <property type="match status" value="1"/>
</dbReference>
<dbReference type="InterPro" id="IPR036641">
    <property type="entry name" value="HPT_dom_sf"/>
</dbReference>
<evidence type="ECO:0000259" key="12">
    <source>
        <dbReference type="PROSITE" id="PS50894"/>
    </source>
</evidence>
<evidence type="ECO:0000256" key="1">
    <source>
        <dbReference type="ARBA" id="ARBA00000085"/>
    </source>
</evidence>
<dbReference type="Proteomes" id="UP001595593">
    <property type="component" value="Unassembled WGS sequence"/>
</dbReference>
<dbReference type="InterPro" id="IPR004358">
    <property type="entry name" value="Sig_transdc_His_kin-like_C"/>
</dbReference>
<feature type="domain" description="Histidine kinase" evidence="9">
    <location>
        <begin position="178"/>
        <end position="412"/>
    </location>
</feature>
<evidence type="ECO:0000256" key="8">
    <source>
        <dbReference type="PROSITE-ProRule" id="PRU00169"/>
    </source>
</evidence>
<gene>
    <name evidence="13" type="ORF">ACFOD4_21075</name>
</gene>
<keyword evidence="4" id="KW-0808">Transferase</keyword>
<dbReference type="EC" id="2.7.13.3" evidence="2"/>
<keyword evidence="5" id="KW-0418">Kinase</keyword>
<accession>A0ABV7G4F6</accession>
<dbReference type="SUPFAM" id="SSF55874">
    <property type="entry name" value="ATPase domain of HSP90 chaperone/DNA topoisomerase II/histidine kinase"/>
    <property type="match status" value="1"/>
</dbReference>
<dbReference type="Pfam" id="PF01584">
    <property type="entry name" value="CheW"/>
    <property type="match status" value="1"/>
</dbReference>
<keyword evidence="3 8" id="KW-0597">Phosphoprotein</keyword>
<dbReference type="Pfam" id="PF02518">
    <property type="entry name" value="HATPase_c"/>
    <property type="match status" value="1"/>
</dbReference>
<feature type="modified residue" description="Phosphohistidine" evidence="7">
    <location>
        <position position="46"/>
    </location>
</feature>
<evidence type="ECO:0000256" key="4">
    <source>
        <dbReference type="ARBA" id="ARBA00022679"/>
    </source>
</evidence>
<keyword evidence="6" id="KW-0902">Two-component regulatory system</keyword>
<evidence type="ECO:0000259" key="9">
    <source>
        <dbReference type="PROSITE" id="PS50109"/>
    </source>
</evidence>
<dbReference type="SMART" id="SM00073">
    <property type="entry name" value="HPT"/>
    <property type="match status" value="1"/>
</dbReference>
<dbReference type="PRINTS" id="PR00344">
    <property type="entry name" value="BCTRLSENSOR"/>
</dbReference>
<evidence type="ECO:0000256" key="5">
    <source>
        <dbReference type="ARBA" id="ARBA00022777"/>
    </source>
</evidence>
<evidence type="ECO:0000259" key="10">
    <source>
        <dbReference type="PROSITE" id="PS50110"/>
    </source>
</evidence>
<dbReference type="PROSITE" id="PS50110">
    <property type="entry name" value="RESPONSE_REGULATORY"/>
    <property type="match status" value="1"/>
</dbReference>
<evidence type="ECO:0000259" key="11">
    <source>
        <dbReference type="PROSITE" id="PS50851"/>
    </source>
</evidence>
<dbReference type="InterPro" id="IPR005467">
    <property type="entry name" value="His_kinase_dom"/>
</dbReference>
<dbReference type="EMBL" id="JBHRTN010000029">
    <property type="protein sequence ID" value="MFC3127564.1"/>
    <property type="molecule type" value="Genomic_DNA"/>
</dbReference>
<dbReference type="InterPro" id="IPR001789">
    <property type="entry name" value="Sig_transdc_resp-reg_receiver"/>
</dbReference>
<dbReference type="SUPFAM" id="SSF50341">
    <property type="entry name" value="CheW-like"/>
    <property type="match status" value="1"/>
</dbReference>
<dbReference type="InterPro" id="IPR008207">
    <property type="entry name" value="Sig_transdc_His_kin_Hpt_dom"/>
</dbReference>
<sequence>MNELRQELLAAFAIEHREHLGAIRTALTAAEQGRPFDLRDVFRRAHSLKGAARAVDLPAVEAMAHRLEAQFAAMGENAGVLDAARISALQALLDAIEDHVARPEGPGEQTRGDAPLPAPDAGESAAAILRISTAQVESLNSAGHAIAAALAQQTGLQEGLRALAAALGNLRGQVVPAGQGQSLARELEGLRVQAAALARAHRGAMAAAEAATASLRRATDRMALVPAESVLGGLAPMVREMLRESGSEARLRVEGLEIQADRAVLQALRDPAMHLLRNAVRHGLEPPAARLAAGRPPEGSITLRLAIDGALLLLTVEDDGPGPDLPRIEAVAVQRGLVPARPPGQPPPPQERLLALVFEPGFSTASEVDLIAGRGIGLSVVAEAARRLQGSVILRPRRPHGVAVEVAVPLSAARQSLILAEAAGHTYALPARGVERVLRVRYSAVESIEGRPVLRISVGGRDVIVPVVTLASLIGYAPAPQAANLNAVLLRSGVRRCAVVVERLHDVQSLAVEAVQAPLSDPALIMGAALRQGEPPVPVLSPEALMGRWIRDHGMLTVAGLGLAATPDAGTETATILVVDDSITTRTLEKSILESQGFRVLLSVDGLDALTRLRGGEAVVDLVIADVEMPRMDGFALLQAMKDDLRLASIPVILMTSRATAEDVRRGLELGAGAYITKQKFDQRELLATIGQML</sequence>
<organism evidence="13 14">
    <name type="scientific">Teichococcus globiformis</name>
    <dbReference type="NCBI Taxonomy" id="2307229"/>
    <lineage>
        <taxon>Bacteria</taxon>
        <taxon>Pseudomonadati</taxon>
        <taxon>Pseudomonadota</taxon>
        <taxon>Alphaproteobacteria</taxon>
        <taxon>Acetobacterales</taxon>
        <taxon>Roseomonadaceae</taxon>
        <taxon>Roseomonas</taxon>
    </lineage>
</organism>
<feature type="domain" description="CheW-like" evidence="11">
    <location>
        <begin position="414"/>
        <end position="551"/>
    </location>
</feature>
<protein>
    <recommendedName>
        <fullName evidence="2">histidine kinase</fullName>
        <ecNumber evidence="2">2.7.13.3</ecNumber>
    </recommendedName>
</protein>
<dbReference type="Gene3D" id="3.40.50.2300">
    <property type="match status" value="1"/>
</dbReference>
<dbReference type="SUPFAM" id="SSF47226">
    <property type="entry name" value="Histidine-containing phosphotransfer domain, HPT domain"/>
    <property type="match status" value="1"/>
</dbReference>
<dbReference type="SMART" id="SM00260">
    <property type="entry name" value="CheW"/>
    <property type="match status" value="1"/>
</dbReference>
<dbReference type="InterPro" id="IPR003594">
    <property type="entry name" value="HATPase_dom"/>
</dbReference>
<dbReference type="InterPro" id="IPR036061">
    <property type="entry name" value="CheW-like_dom_sf"/>
</dbReference>
<feature type="domain" description="Response regulatory" evidence="10">
    <location>
        <begin position="575"/>
        <end position="693"/>
    </location>
</feature>
<comment type="caution">
    <text evidence="13">The sequence shown here is derived from an EMBL/GenBank/DDBJ whole genome shotgun (WGS) entry which is preliminary data.</text>
</comment>
<dbReference type="InterPro" id="IPR036890">
    <property type="entry name" value="HATPase_C_sf"/>
</dbReference>
<evidence type="ECO:0000313" key="13">
    <source>
        <dbReference type="EMBL" id="MFC3127564.1"/>
    </source>
</evidence>
<proteinExistence type="predicted"/>
<reference evidence="14" key="1">
    <citation type="journal article" date="2019" name="Int. J. Syst. Evol. Microbiol.">
        <title>The Global Catalogue of Microorganisms (GCM) 10K type strain sequencing project: providing services to taxonomists for standard genome sequencing and annotation.</title>
        <authorList>
            <consortium name="The Broad Institute Genomics Platform"/>
            <consortium name="The Broad Institute Genome Sequencing Center for Infectious Disease"/>
            <person name="Wu L."/>
            <person name="Ma J."/>
        </authorList>
    </citation>
    <scope>NUCLEOTIDE SEQUENCE [LARGE SCALE GENOMIC DNA]</scope>
    <source>
        <strain evidence="14">KCTC 52094</strain>
    </source>
</reference>
<keyword evidence="14" id="KW-1185">Reference proteome</keyword>
<comment type="catalytic activity">
    <reaction evidence="1">
        <text>ATP + protein L-histidine = ADP + protein N-phospho-L-histidine.</text>
        <dbReference type="EC" id="2.7.13.3"/>
    </reaction>
</comment>
<dbReference type="InterPro" id="IPR011006">
    <property type="entry name" value="CheY-like_superfamily"/>
</dbReference>
<dbReference type="SMART" id="SM00448">
    <property type="entry name" value="REC"/>
    <property type="match status" value="1"/>
</dbReference>
<feature type="domain" description="HPt" evidence="12">
    <location>
        <begin position="1"/>
        <end position="103"/>
    </location>
</feature>
<evidence type="ECO:0000256" key="7">
    <source>
        <dbReference type="PROSITE-ProRule" id="PRU00110"/>
    </source>
</evidence>
<dbReference type="InterPro" id="IPR002545">
    <property type="entry name" value="CheW-lke_dom"/>
</dbReference>
<evidence type="ECO:0000256" key="3">
    <source>
        <dbReference type="ARBA" id="ARBA00022553"/>
    </source>
</evidence>
<dbReference type="Gene3D" id="3.30.565.10">
    <property type="entry name" value="Histidine kinase-like ATPase, C-terminal domain"/>
    <property type="match status" value="1"/>
</dbReference>
<dbReference type="PANTHER" id="PTHR43395">
    <property type="entry name" value="SENSOR HISTIDINE KINASE CHEA"/>
    <property type="match status" value="1"/>
</dbReference>
<dbReference type="PANTHER" id="PTHR43395:SF1">
    <property type="entry name" value="CHEMOTAXIS PROTEIN CHEA"/>
    <property type="match status" value="1"/>
</dbReference>
<dbReference type="SMART" id="SM00387">
    <property type="entry name" value="HATPase_c"/>
    <property type="match status" value="1"/>
</dbReference>
<feature type="modified residue" description="4-aspartylphosphate" evidence="8">
    <location>
        <position position="626"/>
    </location>
</feature>
<name>A0ABV7G4F6_9PROT</name>
<dbReference type="InterPro" id="IPR051315">
    <property type="entry name" value="Bact_Chemotaxis_CheA"/>
</dbReference>
<dbReference type="CDD" id="cd00088">
    <property type="entry name" value="HPT"/>
    <property type="match status" value="1"/>
</dbReference>
<dbReference type="Pfam" id="PF00072">
    <property type="entry name" value="Response_reg"/>
    <property type="match status" value="1"/>
</dbReference>
<dbReference type="RefSeq" id="WP_379599682.1">
    <property type="nucleotide sequence ID" value="NZ_JBHRTN010000029.1"/>
</dbReference>
<evidence type="ECO:0000256" key="6">
    <source>
        <dbReference type="ARBA" id="ARBA00023012"/>
    </source>
</evidence>
<evidence type="ECO:0000313" key="14">
    <source>
        <dbReference type="Proteomes" id="UP001595593"/>
    </source>
</evidence>
<dbReference type="PROSITE" id="PS50109">
    <property type="entry name" value="HIS_KIN"/>
    <property type="match status" value="1"/>
</dbReference>
<evidence type="ECO:0000256" key="2">
    <source>
        <dbReference type="ARBA" id="ARBA00012438"/>
    </source>
</evidence>
<dbReference type="Gene3D" id="1.20.120.160">
    <property type="entry name" value="HPT domain"/>
    <property type="match status" value="1"/>
</dbReference>